<comment type="caution">
    <text evidence="2">The sequence shown here is derived from an EMBL/GenBank/DDBJ whole genome shotgun (WGS) entry which is preliminary data.</text>
</comment>
<gene>
    <name evidence="2" type="ORF">PHMEG_00039434</name>
</gene>
<organism evidence="2 3">
    <name type="scientific">Phytophthora megakarya</name>
    <dbReference type="NCBI Taxonomy" id="4795"/>
    <lineage>
        <taxon>Eukaryota</taxon>
        <taxon>Sar</taxon>
        <taxon>Stramenopiles</taxon>
        <taxon>Oomycota</taxon>
        <taxon>Peronosporomycetes</taxon>
        <taxon>Peronosporales</taxon>
        <taxon>Peronosporaceae</taxon>
        <taxon>Phytophthora</taxon>
    </lineage>
</organism>
<feature type="chain" id="PRO_5012556243" description="Secreted protein" evidence="1">
    <location>
        <begin position="20"/>
        <end position="104"/>
    </location>
</feature>
<reference evidence="3" key="1">
    <citation type="submission" date="2017-03" db="EMBL/GenBank/DDBJ databases">
        <title>Phytopthora megakarya and P. palmivora, two closely related causual agents of cacao black pod achieved similar genome size and gene model numbers by different mechanisms.</title>
        <authorList>
            <person name="Ali S."/>
            <person name="Shao J."/>
            <person name="Larry D.J."/>
            <person name="Kronmiller B."/>
            <person name="Shen D."/>
            <person name="Strem M.D."/>
            <person name="Melnick R.L."/>
            <person name="Guiltinan M.J."/>
            <person name="Tyler B.M."/>
            <person name="Meinhardt L.W."/>
            <person name="Bailey B.A."/>
        </authorList>
    </citation>
    <scope>NUCLEOTIDE SEQUENCE [LARGE SCALE GENOMIC DNA]</scope>
    <source>
        <strain evidence="3">zdho120</strain>
    </source>
</reference>
<keyword evidence="3" id="KW-1185">Reference proteome</keyword>
<dbReference type="AlphaFoldDB" id="A0A225UFL6"/>
<accession>A0A225UFL6</accession>
<dbReference type="OrthoDB" id="118307at2759"/>
<evidence type="ECO:0000313" key="2">
    <source>
        <dbReference type="EMBL" id="OWY91825.1"/>
    </source>
</evidence>
<evidence type="ECO:0000256" key="1">
    <source>
        <dbReference type="SAM" id="SignalP"/>
    </source>
</evidence>
<feature type="signal peptide" evidence="1">
    <location>
        <begin position="1"/>
        <end position="19"/>
    </location>
</feature>
<dbReference type="Proteomes" id="UP000198211">
    <property type="component" value="Unassembled WGS sequence"/>
</dbReference>
<protein>
    <recommendedName>
        <fullName evidence="4">Secreted protein</fullName>
    </recommendedName>
</protein>
<proteinExistence type="predicted"/>
<dbReference type="EMBL" id="NBNE01019413">
    <property type="protein sequence ID" value="OWY91825.1"/>
    <property type="molecule type" value="Genomic_DNA"/>
</dbReference>
<evidence type="ECO:0008006" key="4">
    <source>
        <dbReference type="Google" id="ProtNLM"/>
    </source>
</evidence>
<evidence type="ECO:0000313" key="3">
    <source>
        <dbReference type="Proteomes" id="UP000198211"/>
    </source>
</evidence>
<keyword evidence="1" id="KW-0732">Signal</keyword>
<name>A0A225UFL6_9STRA</name>
<sequence>MKVLIVIVALTTLLAPIHGARRQCAGVDPNRDGSGPYVYEGSGFLTSDWTQKSCTAAGGSVDPNKKGNQKCCTFTDSRFGDFNRACDGQKAANYPKFSPASQPC</sequence>